<dbReference type="Gene3D" id="3.40.50.150">
    <property type="entry name" value="Vaccinia Virus protein VP39"/>
    <property type="match status" value="1"/>
</dbReference>
<feature type="domain" description="MmeI-like DNA-methyltransferase" evidence="8">
    <location>
        <begin position="340"/>
        <end position="566"/>
    </location>
</feature>
<evidence type="ECO:0000256" key="2">
    <source>
        <dbReference type="ARBA" id="ARBA00022603"/>
    </source>
</evidence>
<dbReference type="Pfam" id="PF20466">
    <property type="entry name" value="MmeI_TRD"/>
    <property type="match status" value="1"/>
</dbReference>
<dbReference type="Pfam" id="PF20465">
    <property type="entry name" value="MmeI_hel"/>
    <property type="match status" value="1"/>
</dbReference>
<dbReference type="PANTHER" id="PTHR33841:SF1">
    <property type="entry name" value="DNA METHYLTRANSFERASE A"/>
    <property type="match status" value="1"/>
</dbReference>
<keyword evidence="10" id="KW-1185">Reference proteome</keyword>
<evidence type="ECO:0000259" key="6">
    <source>
        <dbReference type="Pfam" id="PF20465"/>
    </source>
</evidence>
<evidence type="ECO:0000256" key="4">
    <source>
        <dbReference type="ARBA" id="ARBA00047942"/>
    </source>
</evidence>
<dbReference type="InterPro" id="IPR046820">
    <property type="entry name" value="MmeI_TRD"/>
</dbReference>
<dbReference type="InterPro" id="IPR046816">
    <property type="entry name" value="MmeI_Mtase"/>
</dbReference>
<protein>
    <recommendedName>
        <fullName evidence="1">site-specific DNA-methyltransferase (adenine-specific)</fullName>
        <ecNumber evidence="1">2.1.1.72</ecNumber>
    </recommendedName>
</protein>
<dbReference type="InterPro" id="IPR046817">
    <property type="entry name" value="MmeI_N"/>
</dbReference>
<dbReference type="PANTHER" id="PTHR33841">
    <property type="entry name" value="DNA METHYLTRANSFERASE YEEA-RELATED"/>
    <property type="match status" value="1"/>
</dbReference>
<evidence type="ECO:0000256" key="1">
    <source>
        <dbReference type="ARBA" id="ARBA00011900"/>
    </source>
</evidence>
<dbReference type="GO" id="GO:0008168">
    <property type="term" value="F:methyltransferase activity"/>
    <property type="evidence" value="ECO:0007669"/>
    <property type="project" value="UniProtKB-KW"/>
</dbReference>
<accession>A0ABN2W076</accession>
<dbReference type="InterPro" id="IPR050953">
    <property type="entry name" value="N4_N6_ade-DNA_methylase"/>
</dbReference>
<dbReference type="GO" id="GO:0032259">
    <property type="term" value="P:methylation"/>
    <property type="evidence" value="ECO:0007669"/>
    <property type="project" value="UniProtKB-KW"/>
</dbReference>
<dbReference type="InterPro" id="IPR029063">
    <property type="entry name" value="SAM-dependent_MTases_sf"/>
</dbReference>
<evidence type="ECO:0000313" key="10">
    <source>
        <dbReference type="Proteomes" id="UP001501480"/>
    </source>
</evidence>
<dbReference type="RefSeq" id="WP_344327374.1">
    <property type="nucleotide sequence ID" value="NZ_BAAAPY010000006.1"/>
</dbReference>
<dbReference type="Proteomes" id="UP001501480">
    <property type="component" value="Unassembled WGS sequence"/>
</dbReference>
<evidence type="ECO:0000256" key="3">
    <source>
        <dbReference type="ARBA" id="ARBA00022679"/>
    </source>
</evidence>
<keyword evidence="3" id="KW-0808">Transferase</keyword>
<dbReference type="EMBL" id="BAAAPY010000006">
    <property type="protein sequence ID" value="GAA2079091.1"/>
    <property type="molecule type" value="Genomic_DNA"/>
</dbReference>
<feature type="domain" description="MmeI-like target recognition" evidence="7">
    <location>
        <begin position="615"/>
        <end position="804"/>
    </location>
</feature>
<evidence type="ECO:0000259" key="7">
    <source>
        <dbReference type="Pfam" id="PF20466"/>
    </source>
</evidence>
<keyword evidence="2 9" id="KW-0489">Methyltransferase</keyword>
<dbReference type="EC" id="2.1.1.72" evidence="1"/>
<evidence type="ECO:0000259" key="8">
    <source>
        <dbReference type="Pfam" id="PF20473"/>
    </source>
</evidence>
<reference evidence="9 10" key="1">
    <citation type="journal article" date="2019" name="Int. J. Syst. Evol. Microbiol.">
        <title>The Global Catalogue of Microorganisms (GCM) 10K type strain sequencing project: providing services to taxonomists for standard genome sequencing and annotation.</title>
        <authorList>
            <consortium name="The Broad Institute Genomics Platform"/>
            <consortium name="The Broad Institute Genome Sequencing Center for Infectious Disease"/>
            <person name="Wu L."/>
            <person name="Ma J."/>
        </authorList>
    </citation>
    <scope>NUCLEOTIDE SEQUENCE [LARGE SCALE GENOMIC DNA]</scope>
    <source>
        <strain evidence="9 10">JCM 15749</strain>
    </source>
</reference>
<dbReference type="SUPFAM" id="SSF53335">
    <property type="entry name" value="S-adenosyl-L-methionine-dependent methyltransferases"/>
    <property type="match status" value="1"/>
</dbReference>
<sequence length="901" mass="101490">MALSGLEIQANLTSFVQRWSGYQGTEKSEAQTFLNELFACYGSDRLLVGARFEDFRSSAGFMDLHWPEVCIVEMKRPGTDPATARRQIQRYWVESADEAEGRRAARYVVICSFDAFEIWQPGEFPKNPRVTLRLEDLPSRYDVLAFLAGPQVEPSFVEHDREMTKEAAGALARVYESLVDRVAAPPQDIQRFVMQSVWCMFAEDLRMLQDWPFERTVHRLLQDPSLNSAKELGWLFRVLNQKGKQNRVGELTGTTYVNGDLFAEPAEVTLRPDELRWLSEATSYDWSQVDPTIFGSLMEGVLGDRRWELGAHYTHEVDIMKIVGPTIVAPWRERIEATATPAQARDLLDELCRFRVLDPACGCGNFLYVAYRELRELEFVLKQRIRDLAQETGLPVPPGPWPFVPLTNMQGIEIEPASALIARVTLWMGHRQMIERFGEAEQPLPLVTLSSIKTADALRVPWPETDCIVGNPPFLGSQRIRQALGDAYTEWLKTEFGVGVKDLCVYWFRRAVDHLQPDQRAGLVGTNSISQNRARSASLQYVVDRGGVITDAVASQKWPGEAKVHVSIANWVHDPSVIPAVAVTDGLAVSAIGPDLRETTSERTPETLSANRSKCFQGPIPVGAGFILDESDARRLLSIEEMDYSAVVRPFLTSDDILNRPSQAPSRWIIDFASATLEEASRYPAALEIVRDQVKPFREGVRREGHRKKWWLFGEPRVGMRAALEPLSRHIATGRHSKRFGLAWAEPWTLASDATNIFAFDDDFSMAVLQSRAHVAWAWQQASTLKGDLRYTPTSVFMTFPWPDQATQEQRDAAADASRRLLAHRAELCREFSVGLTKLYNAMDEGAHAGLAGLHREVDVAVAACYGWPASVAQDDRELVRRLRDLNQEIVEGARPYAPFD</sequence>
<dbReference type="PRINTS" id="PR00507">
    <property type="entry name" value="N12N6MTFRASE"/>
</dbReference>
<organism evidence="9 10">
    <name type="scientific">Aeromicrobium halocynthiae</name>
    <dbReference type="NCBI Taxonomy" id="560557"/>
    <lineage>
        <taxon>Bacteria</taxon>
        <taxon>Bacillati</taxon>
        <taxon>Actinomycetota</taxon>
        <taxon>Actinomycetes</taxon>
        <taxon>Propionibacteriales</taxon>
        <taxon>Nocardioidaceae</taxon>
        <taxon>Aeromicrobium</taxon>
    </lineage>
</organism>
<evidence type="ECO:0000313" key="9">
    <source>
        <dbReference type="EMBL" id="GAA2079091.1"/>
    </source>
</evidence>
<proteinExistence type="predicted"/>
<comment type="catalytic activity">
    <reaction evidence="4">
        <text>a 2'-deoxyadenosine in DNA + S-adenosyl-L-methionine = an N(6)-methyl-2'-deoxyadenosine in DNA + S-adenosyl-L-homocysteine + H(+)</text>
        <dbReference type="Rhea" id="RHEA:15197"/>
        <dbReference type="Rhea" id="RHEA-COMP:12418"/>
        <dbReference type="Rhea" id="RHEA-COMP:12419"/>
        <dbReference type="ChEBI" id="CHEBI:15378"/>
        <dbReference type="ChEBI" id="CHEBI:57856"/>
        <dbReference type="ChEBI" id="CHEBI:59789"/>
        <dbReference type="ChEBI" id="CHEBI:90615"/>
        <dbReference type="ChEBI" id="CHEBI:90616"/>
        <dbReference type="EC" id="2.1.1.72"/>
    </reaction>
</comment>
<dbReference type="InterPro" id="IPR046819">
    <property type="entry name" value="MmeI_hel"/>
</dbReference>
<gene>
    <name evidence="9" type="ORF">GCM10009821_18930</name>
</gene>
<dbReference type="Pfam" id="PF20473">
    <property type="entry name" value="MmeI_Mtase"/>
    <property type="match status" value="1"/>
</dbReference>
<feature type="domain" description="MmeI-like N-terminal" evidence="5">
    <location>
        <begin position="11"/>
        <end position="180"/>
    </location>
</feature>
<comment type="caution">
    <text evidence="9">The sequence shown here is derived from an EMBL/GenBank/DDBJ whole genome shotgun (WGS) entry which is preliminary data.</text>
</comment>
<evidence type="ECO:0000259" key="5">
    <source>
        <dbReference type="Pfam" id="PF20464"/>
    </source>
</evidence>
<dbReference type="Pfam" id="PF20464">
    <property type="entry name" value="MmeI_N"/>
    <property type="match status" value="1"/>
</dbReference>
<feature type="domain" description="MmeI-like helicase spacer" evidence="6">
    <location>
        <begin position="188"/>
        <end position="262"/>
    </location>
</feature>
<name>A0ABN2W076_9ACTN</name>